<evidence type="ECO:0000256" key="1">
    <source>
        <dbReference type="ARBA" id="ARBA00001946"/>
    </source>
</evidence>
<keyword evidence="3" id="KW-0460">Magnesium</keyword>
<dbReference type="InterPro" id="IPR051400">
    <property type="entry name" value="HAD-like_hydrolase"/>
</dbReference>
<evidence type="ECO:0000256" key="2">
    <source>
        <dbReference type="ARBA" id="ARBA00022801"/>
    </source>
</evidence>
<dbReference type="OrthoDB" id="367448at2"/>
<dbReference type="GO" id="GO:0016787">
    <property type="term" value="F:hydrolase activity"/>
    <property type="evidence" value="ECO:0007669"/>
    <property type="project" value="UniProtKB-KW"/>
</dbReference>
<dbReference type="EMBL" id="AAOH01000012">
    <property type="protein sequence ID" value="EAR26582.1"/>
    <property type="molecule type" value="Genomic_DNA"/>
</dbReference>
<name>A4CFE4_9GAMM</name>
<dbReference type="PANTHER" id="PTHR46470:SF4">
    <property type="entry name" value="5-AMINO-6-(5-PHOSPHO-D-RIBITYLAMINO)URACIL PHOSPHATASE YIGB"/>
    <property type="match status" value="1"/>
</dbReference>
<comment type="cofactor">
    <cofactor evidence="1">
        <name>Mg(2+)</name>
        <dbReference type="ChEBI" id="CHEBI:18420"/>
    </cofactor>
</comment>
<dbReference type="Gene3D" id="1.20.120.1600">
    <property type="match status" value="1"/>
</dbReference>
<dbReference type="InterPro" id="IPR023214">
    <property type="entry name" value="HAD_sf"/>
</dbReference>
<protein>
    <submittedName>
        <fullName evidence="4">Putative enzyme with a phosphatase-like domain</fullName>
    </submittedName>
</protein>
<keyword evidence="5" id="KW-1185">Reference proteome</keyword>
<dbReference type="SFLD" id="SFLDS00003">
    <property type="entry name" value="Haloacid_Dehalogenase"/>
    <property type="match status" value="1"/>
</dbReference>
<dbReference type="Gene3D" id="3.40.50.1000">
    <property type="entry name" value="HAD superfamily/HAD-like"/>
    <property type="match status" value="1"/>
</dbReference>
<dbReference type="SUPFAM" id="SSF56784">
    <property type="entry name" value="HAD-like"/>
    <property type="match status" value="1"/>
</dbReference>
<dbReference type="AlphaFoldDB" id="A4CFE4"/>
<dbReference type="HOGENOM" id="CLU_045011_8_2_6"/>
<dbReference type="Pfam" id="PF00702">
    <property type="entry name" value="Hydrolase"/>
    <property type="match status" value="1"/>
</dbReference>
<accession>A4CFE4</accession>
<gene>
    <name evidence="4" type="ORF">PTD2_09554</name>
</gene>
<dbReference type="NCBIfam" id="TIGR01549">
    <property type="entry name" value="HAD-SF-IA-v1"/>
    <property type="match status" value="1"/>
</dbReference>
<dbReference type="InterPro" id="IPR006439">
    <property type="entry name" value="HAD-SF_hydro_IA"/>
</dbReference>
<dbReference type="STRING" id="87626.PTD2_09554"/>
<dbReference type="GO" id="GO:0009231">
    <property type="term" value="P:riboflavin biosynthetic process"/>
    <property type="evidence" value="ECO:0007669"/>
    <property type="project" value="TreeGrafter"/>
</dbReference>
<evidence type="ECO:0000256" key="3">
    <source>
        <dbReference type="ARBA" id="ARBA00022842"/>
    </source>
</evidence>
<dbReference type="InterPro" id="IPR036412">
    <property type="entry name" value="HAD-like_sf"/>
</dbReference>
<evidence type="ECO:0000313" key="4">
    <source>
        <dbReference type="EMBL" id="EAR26582.1"/>
    </source>
</evidence>
<dbReference type="Proteomes" id="UP000006201">
    <property type="component" value="Unassembled WGS sequence"/>
</dbReference>
<sequence length="255" mass="29203">MTTHTQEQKNNVDFSFLRLHSVQIFKKLNEIKAISFDLDDTLYDNRPIIIAAVQAQNDYLKQLDLWPKTAEFWHDCRNQVIIEQPHLIDNVTMWRQCALYFGLKQIGYCDADAKHHANMAYQAFAEARSNIIVADEVLLLLKALRTRFKIIAITNGNVDVDQFNLKGHFDLVLMAGRDGKAKPHPELFDLAAWHFDLSLGHILHVGDSLDTDVQGANIAGCMSAWLENQFTPYRYKGLAHLTIKEISELQQLLID</sequence>
<dbReference type="SFLD" id="SFLDG01129">
    <property type="entry name" value="C1.5:_HAD__Beta-PGM__Phosphata"/>
    <property type="match status" value="1"/>
</dbReference>
<organism evidence="4 5">
    <name type="scientific">Pseudoalteromonas tunicata D2</name>
    <dbReference type="NCBI Taxonomy" id="87626"/>
    <lineage>
        <taxon>Bacteria</taxon>
        <taxon>Pseudomonadati</taxon>
        <taxon>Pseudomonadota</taxon>
        <taxon>Gammaproteobacteria</taxon>
        <taxon>Alteromonadales</taxon>
        <taxon>Pseudoalteromonadaceae</taxon>
        <taxon>Pseudoalteromonas</taxon>
    </lineage>
</organism>
<keyword evidence="2" id="KW-0378">Hydrolase</keyword>
<dbReference type="eggNOG" id="COG1011">
    <property type="taxonomic scope" value="Bacteria"/>
</dbReference>
<evidence type="ECO:0000313" key="5">
    <source>
        <dbReference type="Proteomes" id="UP000006201"/>
    </source>
</evidence>
<dbReference type="PANTHER" id="PTHR46470">
    <property type="entry name" value="N-ACYLNEURAMINATE-9-PHOSPHATASE"/>
    <property type="match status" value="1"/>
</dbReference>
<proteinExistence type="predicted"/>
<comment type="caution">
    <text evidence="4">The sequence shown here is derived from an EMBL/GenBank/DDBJ whole genome shotgun (WGS) entry which is preliminary data.</text>
</comment>
<reference evidence="4 5" key="1">
    <citation type="submission" date="2006-02" db="EMBL/GenBank/DDBJ databases">
        <authorList>
            <person name="Moran M.A."/>
            <person name="Kjelleberg S."/>
            <person name="Egan S."/>
            <person name="Saunders N."/>
            <person name="Thomas T."/>
            <person name="Ferriera S."/>
            <person name="Johnson J."/>
            <person name="Kravitz S."/>
            <person name="Halpern A."/>
            <person name="Remington K."/>
            <person name="Beeson K."/>
            <person name="Tran B."/>
            <person name="Rogers Y.-H."/>
            <person name="Friedman R."/>
            <person name="Venter J.C."/>
        </authorList>
    </citation>
    <scope>NUCLEOTIDE SEQUENCE [LARGE SCALE GENOMIC DNA]</scope>
    <source>
        <strain evidence="4 5">D2</strain>
    </source>
</reference>